<dbReference type="EMBL" id="FTOD01000007">
    <property type="protein sequence ID" value="SIS90025.1"/>
    <property type="molecule type" value="Genomic_DNA"/>
</dbReference>
<keyword evidence="2" id="KW-1185">Reference proteome</keyword>
<sequence>MMDEIDFGRGEVFYKNFDIEPETPLEDQFLDEDMLLVKFNGGQYYLDAGWYLVDGGCFVIKAEGDHRGSVREERAYSLEELKIKLEETVRYIHSIMDEPDEYPYYKNHYPVSPHSENKADQWIGEIEVEWEGKQSEITWDLVQKVEQNWGVDLPQELKNIVFIVMVAARSRANSSMMGSP</sequence>
<dbReference type="AlphaFoldDB" id="A0A1N7MV64"/>
<accession>A0A1N7MV64</accession>
<organism evidence="1 2">
    <name type="scientific">Kroppenstedtia eburnea</name>
    <dbReference type="NCBI Taxonomy" id="714067"/>
    <lineage>
        <taxon>Bacteria</taxon>
        <taxon>Bacillati</taxon>
        <taxon>Bacillota</taxon>
        <taxon>Bacilli</taxon>
        <taxon>Bacillales</taxon>
        <taxon>Thermoactinomycetaceae</taxon>
        <taxon>Kroppenstedtia</taxon>
    </lineage>
</organism>
<protein>
    <submittedName>
        <fullName evidence="1">Uncharacterized protein</fullName>
    </submittedName>
</protein>
<dbReference type="Proteomes" id="UP000186795">
    <property type="component" value="Unassembled WGS sequence"/>
</dbReference>
<dbReference type="RefSeq" id="WP_084190111.1">
    <property type="nucleotide sequence ID" value="NZ_CP048103.1"/>
</dbReference>
<name>A0A1N7MV64_9BACL</name>
<evidence type="ECO:0000313" key="1">
    <source>
        <dbReference type="EMBL" id="SIS90025.1"/>
    </source>
</evidence>
<reference evidence="2" key="1">
    <citation type="submission" date="2017-01" db="EMBL/GenBank/DDBJ databases">
        <authorList>
            <person name="Varghese N."/>
            <person name="Submissions S."/>
        </authorList>
    </citation>
    <scope>NUCLEOTIDE SEQUENCE [LARGE SCALE GENOMIC DNA]</scope>
    <source>
        <strain evidence="2">DSM 45196</strain>
    </source>
</reference>
<proteinExistence type="predicted"/>
<gene>
    <name evidence="1" type="ORF">SAMN05421790_10774</name>
</gene>
<evidence type="ECO:0000313" key="2">
    <source>
        <dbReference type="Proteomes" id="UP000186795"/>
    </source>
</evidence>